<evidence type="ECO:0000313" key="1">
    <source>
        <dbReference type="EMBL" id="MCG2623076.1"/>
    </source>
</evidence>
<sequence length="45" mass="5127">MLLQIRRLNVIAVWTEEEGFRFGSDMLGSAVAAGRLPQDYAYKPR</sequence>
<organism evidence="1 2">
    <name type="scientific">Arthrobacter hankyongi</name>
    <dbReference type="NCBI Taxonomy" id="2904801"/>
    <lineage>
        <taxon>Bacteria</taxon>
        <taxon>Bacillati</taxon>
        <taxon>Actinomycetota</taxon>
        <taxon>Actinomycetes</taxon>
        <taxon>Micrococcales</taxon>
        <taxon>Micrococcaceae</taxon>
        <taxon>Arthrobacter</taxon>
    </lineage>
</organism>
<dbReference type="Proteomes" id="UP001165368">
    <property type="component" value="Unassembled WGS sequence"/>
</dbReference>
<reference evidence="1" key="1">
    <citation type="submission" date="2022-01" db="EMBL/GenBank/DDBJ databases">
        <authorList>
            <person name="Jo J.-H."/>
            <person name="Im W.-T."/>
        </authorList>
    </citation>
    <scope>NUCLEOTIDE SEQUENCE</scope>
    <source>
        <strain evidence="1">I2-34</strain>
    </source>
</reference>
<proteinExistence type="predicted"/>
<evidence type="ECO:0000313" key="2">
    <source>
        <dbReference type="Proteomes" id="UP001165368"/>
    </source>
</evidence>
<dbReference type="RefSeq" id="WP_237822021.1">
    <property type="nucleotide sequence ID" value="NZ_JAKLTQ010000010.1"/>
</dbReference>
<accession>A0ABS9L900</accession>
<dbReference type="EMBL" id="JAKLTQ010000010">
    <property type="protein sequence ID" value="MCG2623076.1"/>
    <property type="molecule type" value="Genomic_DNA"/>
</dbReference>
<dbReference type="Gene3D" id="3.40.630.10">
    <property type="entry name" value="Zn peptidases"/>
    <property type="match status" value="1"/>
</dbReference>
<gene>
    <name evidence="1" type="ORF">LVY72_14325</name>
</gene>
<comment type="caution">
    <text evidence="1">The sequence shown here is derived from an EMBL/GenBank/DDBJ whole genome shotgun (WGS) entry which is preliminary data.</text>
</comment>
<name>A0ABS9L900_9MICC</name>
<keyword evidence="2" id="KW-1185">Reference proteome</keyword>
<protein>
    <submittedName>
        <fullName evidence="1">Uncharacterized protein</fullName>
    </submittedName>
</protein>
<dbReference type="SUPFAM" id="SSF53187">
    <property type="entry name" value="Zn-dependent exopeptidases"/>
    <property type="match status" value="1"/>
</dbReference>